<proteinExistence type="predicted"/>
<accession>A0A1J6C2Z1</accession>
<feature type="domain" description="GmrSD restriction endonucleases N-terminal" evidence="1">
    <location>
        <begin position="13"/>
        <end position="253"/>
    </location>
</feature>
<evidence type="ECO:0000259" key="1">
    <source>
        <dbReference type="Pfam" id="PF03235"/>
    </source>
</evidence>
<dbReference type="EMBL" id="CADDAV010000015">
    <property type="protein sequence ID" value="CAB0601623.1"/>
    <property type="molecule type" value="Genomic_DNA"/>
</dbReference>
<reference evidence="2 3" key="1">
    <citation type="submission" date="2020-02" db="EMBL/GenBank/DDBJ databases">
        <authorList>
            <person name="Brisse S."/>
        </authorList>
    </citation>
    <scope>NUCLEOTIDE SEQUENCE [LARGE SCALE GENOMIC DNA]</scope>
    <source>
        <strain evidence="2">CIP107547</strain>
    </source>
</reference>
<dbReference type="InterPro" id="IPR004919">
    <property type="entry name" value="GmrSD_N"/>
</dbReference>
<name>A0A1J6C2Z1_CORDP</name>
<evidence type="ECO:0000313" key="3">
    <source>
        <dbReference type="Proteomes" id="UP000480222"/>
    </source>
</evidence>
<gene>
    <name evidence="2" type="ORF">CIP107547_01283</name>
</gene>
<evidence type="ECO:0000313" key="2">
    <source>
        <dbReference type="EMBL" id="CAB0601623.1"/>
    </source>
</evidence>
<dbReference type="PANTHER" id="PTHR37292:SF2">
    <property type="entry name" value="DUF262 DOMAIN-CONTAINING PROTEIN"/>
    <property type="match status" value="1"/>
</dbReference>
<dbReference type="Proteomes" id="UP000480222">
    <property type="component" value="Unassembled WGS sequence"/>
</dbReference>
<dbReference type="GO" id="GO:0004601">
    <property type="term" value="F:peroxidase activity"/>
    <property type="evidence" value="ECO:0007669"/>
    <property type="project" value="InterPro"/>
</dbReference>
<dbReference type="PROSITE" id="PS00436">
    <property type="entry name" value="PEROXIDASE_2"/>
    <property type="match status" value="1"/>
</dbReference>
<dbReference type="OMA" id="WAGVEKQ"/>
<dbReference type="AlphaFoldDB" id="A0A1J6C2Z1"/>
<organism evidence="2 3">
    <name type="scientific">Corynebacterium diphtheriae</name>
    <dbReference type="NCBI Taxonomy" id="1717"/>
    <lineage>
        <taxon>Bacteria</taxon>
        <taxon>Bacillati</taxon>
        <taxon>Actinomycetota</taxon>
        <taxon>Actinomycetes</taxon>
        <taxon>Mycobacteriales</taxon>
        <taxon>Corynebacteriaceae</taxon>
        <taxon>Corynebacterium</taxon>
    </lineage>
</organism>
<protein>
    <recommendedName>
        <fullName evidence="1">GmrSD restriction endonucleases N-terminal domain-containing protein</fullName>
    </recommendedName>
</protein>
<sequence>MGFSTPSYDLIYLFNRIDRGDLQLPDFQREYRWDVDRIRALLVTVLRGYPMGSIMALDTRGEEMRFRPRPLFGAPDTGMAPGLLLLDGQQRLTTLYQCLTGDGLVESVDFRNKKIKRRFFVDIQKAVSAEVMPDEAVISVDQHGDVKSHFAKNDIPRLATEEDMLRHQCMPVSSLLQNRGTDMLFDLAQNAEPDARERIKNFHNTVLKPVVRYSVPMVRLDRETAQEGVGSIFAAANSSGLQMDVFELLTSLFAAQDPDFDFRADWHKTEEVLRQFPALDQIGQTEFLTAVALYVTAVKGHASGHREDILKLSVADYQYAAPLIRAAFHEAAHYMRERCIMSIKQVPYSAQLIPLTVIIALLARDPKNMSHKDSWDRLNQWFWCGVFGELYGSPALAVRMGVDVDEVTRWIDDANNPSPSVEKPQSIRDARFVESRLLSACPESGLYKGIYALLMGRGARDFRTGMAFDHTNFEQLGVHFRPVFPESWCEEHGINPVLSSSVLNRTPMGRRTHVMVEGASPARYLVRLQSKSLMDDAEFDQVLATHLADPHALFAGQAEEFFSDRRSKFLTMIEEAMGTAAIRDVDEGDLTAGEEGPLAFEK</sequence>
<comment type="caution">
    <text evidence="2">The sequence shown here is derived from an EMBL/GenBank/DDBJ whole genome shotgun (WGS) entry which is preliminary data.</text>
</comment>
<dbReference type="RefSeq" id="WP_003851185.1">
    <property type="nucleotide sequence ID" value="NZ_CAJDXW010000012.1"/>
</dbReference>
<dbReference type="PANTHER" id="PTHR37292">
    <property type="entry name" value="VNG6097C"/>
    <property type="match status" value="1"/>
</dbReference>
<dbReference type="Pfam" id="PF03235">
    <property type="entry name" value="GmrSD_N"/>
    <property type="match status" value="1"/>
</dbReference>
<dbReference type="InterPro" id="IPR019794">
    <property type="entry name" value="Peroxidases_AS"/>
</dbReference>